<dbReference type="AlphaFoldDB" id="A0A368SCM3"/>
<reference evidence="1" key="2">
    <citation type="submission" date="2015-07" db="EMBL/GenBank/DDBJ databases">
        <authorList>
            <person name="Noorani M."/>
        </authorList>
    </citation>
    <scope>NUCLEOTIDE SEQUENCE</scope>
    <source>
        <strain evidence="1">Yugu1</strain>
    </source>
</reference>
<accession>A0A368SCM3</accession>
<sequence>MYNTDCQILANNIQAQDPIIQAADWRIRPSISAFIDNNTNIQHSCNKIPRQQNMTAHRIAKEAWRNLTSNSCQFTCLNANHVLHCPVRLALVNVCWGDFSLISVNCL</sequence>
<evidence type="ECO:0000313" key="1">
    <source>
        <dbReference type="EMBL" id="RCV40196.1"/>
    </source>
</evidence>
<evidence type="ECO:0008006" key="2">
    <source>
        <dbReference type="Google" id="ProtNLM"/>
    </source>
</evidence>
<organism evidence="1">
    <name type="scientific">Setaria italica</name>
    <name type="common">Foxtail millet</name>
    <name type="synonym">Panicum italicum</name>
    <dbReference type="NCBI Taxonomy" id="4555"/>
    <lineage>
        <taxon>Eukaryota</taxon>
        <taxon>Viridiplantae</taxon>
        <taxon>Streptophyta</taxon>
        <taxon>Embryophyta</taxon>
        <taxon>Tracheophyta</taxon>
        <taxon>Spermatophyta</taxon>
        <taxon>Magnoliopsida</taxon>
        <taxon>Liliopsida</taxon>
        <taxon>Poales</taxon>
        <taxon>Poaceae</taxon>
        <taxon>PACMAD clade</taxon>
        <taxon>Panicoideae</taxon>
        <taxon>Panicodae</taxon>
        <taxon>Paniceae</taxon>
        <taxon>Cenchrinae</taxon>
        <taxon>Setaria</taxon>
    </lineage>
</organism>
<reference evidence="1" key="1">
    <citation type="journal article" date="2012" name="Nat. Biotechnol.">
        <title>Reference genome sequence of the model plant Setaria.</title>
        <authorList>
            <person name="Bennetzen J.L."/>
            <person name="Schmutz J."/>
            <person name="Wang H."/>
            <person name="Percifield R."/>
            <person name="Hawkins J."/>
            <person name="Pontaroli A.C."/>
            <person name="Estep M."/>
            <person name="Feng L."/>
            <person name="Vaughn J.N."/>
            <person name="Grimwood J."/>
            <person name="Jenkins J."/>
            <person name="Barry K."/>
            <person name="Lindquist E."/>
            <person name="Hellsten U."/>
            <person name="Deshpande S."/>
            <person name="Wang X."/>
            <person name="Wu X."/>
            <person name="Mitros T."/>
            <person name="Triplett J."/>
            <person name="Yang X."/>
            <person name="Ye C.Y."/>
            <person name="Mauro-Herrera M."/>
            <person name="Wang L."/>
            <person name="Li P."/>
            <person name="Sharma M."/>
            <person name="Sharma R."/>
            <person name="Ronald P.C."/>
            <person name="Panaud O."/>
            <person name="Kellogg E.A."/>
            <person name="Brutnell T.P."/>
            <person name="Doust A.N."/>
            <person name="Tuskan G.A."/>
            <person name="Rokhsar D."/>
            <person name="Devos K.M."/>
        </authorList>
    </citation>
    <scope>NUCLEOTIDE SEQUENCE [LARGE SCALE GENOMIC DNA]</scope>
    <source>
        <strain evidence="1">Yugu1</strain>
    </source>
</reference>
<proteinExistence type="predicted"/>
<dbReference type="EMBL" id="CM003536">
    <property type="protein sequence ID" value="RCV40196.1"/>
    <property type="molecule type" value="Genomic_DNA"/>
</dbReference>
<gene>
    <name evidence="1" type="ORF">SETIT_9G033000v2</name>
</gene>
<protein>
    <recommendedName>
        <fullName evidence="2">RNase H type-1 domain-containing protein</fullName>
    </recommendedName>
</protein>
<name>A0A368SCM3_SETIT</name>